<dbReference type="InterPro" id="IPR008523">
    <property type="entry name" value="DUF805"/>
</dbReference>
<reference evidence="2 3" key="1">
    <citation type="journal article" date="2019" name="Int. J. Syst. Evol. Microbiol.">
        <title>The Global Catalogue of Microorganisms (GCM) 10K type strain sequencing project: providing services to taxonomists for standard genome sequencing and annotation.</title>
        <authorList>
            <consortium name="The Broad Institute Genomics Platform"/>
            <consortium name="The Broad Institute Genome Sequencing Center for Infectious Disease"/>
            <person name="Wu L."/>
            <person name="Ma J."/>
        </authorList>
    </citation>
    <scope>NUCLEOTIDE SEQUENCE [LARGE SCALE GENOMIC DNA]</scope>
    <source>
        <strain evidence="2 3">JCM 16117</strain>
    </source>
</reference>
<accession>A0ABN3E4W3</accession>
<feature type="transmembrane region" description="Helical" evidence="1">
    <location>
        <begin position="43"/>
        <end position="67"/>
    </location>
</feature>
<dbReference type="PANTHER" id="PTHR34980:SF2">
    <property type="entry name" value="INNER MEMBRANE PROTEIN YHAH-RELATED"/>
    <property type="match status" value="1"/>
</dbReference>
<evidence type="ECO:0000256" key="1">
    <source>
        <dbReference type="SAM" id="Phobius"/>
    </source>
</evidence>
<dbReference type="EMBL" id="BAAAQY010000014">
    <property type="protein sequence ID" value="GAA2248690.1"/>
    <property type="molecule type" value="Genomic_DNA"/>
</dbReference>
<keyword evidence="1" id="KW-0812">Transmembrane</keyword>
<comment type="caution">
    <text evidence="2">The sequence shown here is derived from an EMBL/GenBank/DDBJ whole genome shotgun (WGS) entry which is preliminary data.</text>
</comment>
<keyword evidence="3" id="KW-1185">Reference proteome</keyword>
<dbReference type="PANTHER" id="PTHR34980">
    <property type="entry name" value="INNER MEMBRANE PROTEIN-RELATED-RELATED"/>
    <property type="match status" value="1"/>
</dbReference>
<feature type="transmembrane region" description="Helical" evidence="1">
    <location>
        <begin position="116"/>
        <end position="137"/>
    </location>
</feature>
<name>A0ABN3E4W3_9MICO</name>
<proteinExistence type="predicted"/>
<sequence>MTVPATAVPLDAPYYNAPIGAAFTRFFTKYGTFSGRASRSEYWWWYLISVIVNTVFNILAFTLGGYGMQLDGTYATPSAGAVVIFVLWGLWALAVIVPSLALLARRLHDTDRSAGWIFIGFVPFVGGIILLVFTLLAPVPAGARFDR</sequence>
<dbReference type="Pfam" id="PF05656">
    <property type="entry name" value="DUF805"/>
    <property type="match status" value="1"/>
</dbReference>
<evidence type="ECO:0008006" key="4">
    <source>
        <dbReference type="Google" id="ProtNLM"/>
    </source>
</evidence>
<dbReference type="RefSeq" id="WP_259481453.1">
    <property type="nucleotide sequence ID" value="NZ_BAAAQY010000014.1"/>
</dbReference>
<protein>
    <recommendedName>
        <fullName evidence="4">DUF805 domain-containing protein</fullName>
    </recommendedName>
</protein>
<dbReference type="Proteomes" id="UP001500929">
    <property type="component" value="Unassembled WGS sequence"/>
</dbReference>
<evidence type="ECO:0000313" key="3">
    <source>
        <dbReference type="Proteomes" id="UP001500929"/>
    </source>
</evidence>
<keyword evidence="1" id="KW-0472">Membrane</keyword>
<organism evidence="2 3">
    <name type="scientific">Herbiconiux moechotypicola</name>
    <dbReference type="NCBI Taxonomy" id="637393"/>
    <lineage>
        <taxon>Bacteria</taxon>
        <taxon>Bacillati</taxon>
        <taxon>Actinomycetota</taxon>
        <taxon>Actinomycetes</taxon>
        <taxon>Micrococcales</taxon>
        <taxon>Microbacteriaceae</taxon>
        <taxon>Herbiconiux</taxon>
    </lineage>
</organism>
<gene>
    <name evidence="2" type="ORF">GCM10009851_37660</name>
</gene>
<keyword evidence="1" id="KW-1133">Transmembrane helix</keyword>
<feature type="transmembrane region" description="Helical" evidence="1">
    <location>
        <begin position="79"/>
        <end position="104"/>
    </location>
</feature>
<evidence type="ECO:0000313" key="2">
    <source>
        <dbReference type="EMBL" id="GAA2248690.1"/>
    </source>
</evidence>